<dbReference type="AlphaFoldDB" id="A0A520MJ90"/>
<evidence type="ECO:0000259" key="19">
    <source>
        <dbReference type="PROSITE" id="PS50975"/>
    </source>
</evidence>
<evidence type="ECO:0000256" key="6">
    <source>
        <dbReference type="ARBA" id="ARBA00012216"/>
    </source>
</evidence>
<keyword evidence="17" id="KW-0464">Manganese</keyword>
<gene>
    <name evidence="15" type="primary">ddl</name>
    <name evidence="20" type="ORF">EVA96_01945</name>
</gene>
<dbReference type="NCBIfam" id="NF002378">
    <property type="entry name" value="PRK01372.1"/>
    <property type="match status" value="1"/>
</dbReference>
<dbReference type="SUPFAM" id="SSF56059">
    <property type="entry name" value="Glutathione synthetase ATP-binding domain-like"/>
    <property type="match status" value="1"/>
</dbReference>
<dbReference type="GO" id="GO:0046872">
    <property type="term" value="F:metal ion binding"/>
    <property type="evidence" value="ECO:0007669"/>
    <property type="project" value="UniProtKB-KW"/>
</dbReference>
<keyword evidence="9 18" id="KW-0547">Nucleotide-binding</keyword>
<evidence type="ECO:0000256" key="8">
    <source>
        <dbReference type="ARBA" id="ARBA00022598"/>
    </source>
</evidence>
<comment type="caution">
    <text evidence="20">The sequence shown here is derived from an EMBL/GenBank/DDBJ whole genome shotgun (WGS) entry which is preliminary data.</text>
</comment>
<evidence type="ECO:0000256" key="7">
    <source>
        <dbReference type="ARBA" id="ARBA00022490"/>
    </source>
</evidence>
<feature type="binding site" evidence="17">
    <location>
        <position position="258"/>
    </location>
    <ligand>
        <name>Mg(2+)</name>
        <dbReference type="ChEBI" id="CHEBI:18420"/>
        <label>1</label>
    </ligand>
</feature>
<comment type="function">
    <text evidence="2 15">Cell wall formation.</text>
</comment>
<dbReference type="GO" id="GO:0071555">
    <property type="term" value="P:cell wall organization"/>
    <property type="evidence" value="ECO:0007669"/>
    <property type="project" value="UniProtKB-KW"/>
</dbReference>
<evidence type="ECO:0000256" key="15">
    <source>
        <dbReference type="HAMAP-Rule" id="MF_00047"/>
    </source>
</evidence>
<evidence type="ECO:0000256" key="5">
    <source>
        <dbReference type="ARBA" id="ARBA00010871"/>
    </source>
</evidence>
<evidence type="ECO:0000256" key="1">
    <source>
        <dbReference type="ARBA" id="ARBA00001936"/>
    </source>
</evidence>
<evidence type="ECO:0000256" key="10">
    <source>
        <dbReference type="ARBA" id="ARBA00022840"/>
    </source>
</evidence>
<dbReference type="EC" id="6.3.2.4" evidence="6 15"/>
<dbReference type="Gene3D" id="3.30.1490.20">
    <property type="entry name" value="ATP-grasp fold, A domain"/>
    <property type="match status" value="1"/>
</dbReference>
<dbReference type="GO" id="GO:0005737">
    <property type="term" value="C:cytoplasm"/>
    <property type="evidence" value="ECO:0007669"/>
    <property type="project" value="UniProtKB-SubCell"/>
</dbReference>
<evidence type="ECO:0000256" key="4">
    <source>
        <dbReference type="ARBA" id="ARBA00004752"/>
    </source>
</evidence>
<sequence>MENVNKVIVICGGSSSEREISLQSGQGVFKALCELGYETTLKDFNDLKDLYELKNFDFVFIALHGHEGEGGQLQRKLDDLKIAYSGSKSKACKDSWNKKLTKEILKDNKINTPIWLEVFFDMTLAKNGLQTSSYDRFRPFNYLFLKPEEDGSSTDIFKISNDEELIDAYKRCSNPNRNFLFEEYIEGKELTVTIIDGKSFPPLEIITENEFYDYDAKYISNNTKLSKAELSNDELNEINAISLSAYNLLDCSGWARIDFIQNKKGIFYIIEINTVPGMTSHSCVPKSASLVGVSYNKVVQKIIDASF</sequence>
<dbReference type="PROSITE" id="PS00844">
    <property type="entry name" value="DALA_DALA_LIGASE_2"/>
    <property type="match status" value="1"/>
</dbReference>
<dbReference type="Gene3D" id="3.30.470.20">
    <property type="entry name" value="ATP-grasp fold, B domain"/>
    <property type="match status" value="1"/>
</dbReference>
<comment type="similarity">
    <text evidence="5 15">Belongs to the D-alanine--D-alanine ligase family.</text>
</comment>
<dbReference type="Gene3D" id="3.40.50.20">
    <property type="match status" value="1"/>
</dbReference>
<evidence type="ECO:0000313" key="21">
    <source>
        <dbReference type="Proteomes" id="UP000315782"/>
    </source>
</evidence>
<dbReference type="PANTHER" id="PTHR23132">
    <property type="entry name" value="D-ALANINE--D-ALANINE LIGASE"/>
    <property type="match status" value="1"/>
</dbReference>
<keyword evidence="11 15" id="KW-0133">Cell shape</keyword>
<keyword evidence="17" id="KW-0460">Magnesium</keyword>
<comment type="cofactor">
    <cofactor evidence="17">
        <name>Mg(2+)</name>
        <dbReference type="ChEBI" id="CHEBI:18420"/>
    </cofactor>
    <cofactor evidence="17">
        <name>Mn(2+)</name>
        <dbReference type="ChEBI" id="CHEBI:29035"/>
    </cofactor>
    <text evidence="17">Binds 2 magnesium or manganese ions per subunit.</text>
</comment>
<name>A0A520MJ90_9GAMM</name>
<dbReference type="InterPro" id="IPR005905">
    <property type="entry name" value="D_ala_D_ala"/>
</dbReference>
<evidence type="ECO:0000256" key="14">
    <source>
        <dbReference type="ARBA" id="ARBA00047614"/>
    </source>
</evidence>
<proteinExistence type="inferred from homology"/>
<keyword evidence="8 15" id="KW-0436">Ligase</keyword>
<dbReference type="EMBL" id="SHBI01000008">
    <property type="protein sequence ID" value="RZO21257.1"/>
    <property type="molecule type" value="Genomic_DNA"/>
</dbReference>
<dbReference type="PIRSF" id="PIRSF039102">
    <property type="entry name" value="Ddl/VanB"/>
    <property type="match status" value="1"/>
</dbReference>
<dbReference type="GO" id="GO:0008360">
    <property type="term" value="P:regulation of cell shape"/>
    <property type="evidence" value="ECO:0007669"/>
    <property type="project" value="UniProtKB-KW"/>
</dbReference>
<evidence type="ECO:0000256" key="3">
    <source>
        <dbReference type="ARBA" id="ARBA00004496"/>
    </source>
</evidence>
<accession>A0A520MJ90</accession>
<comment type="pathway">
    <text evidence="4 15">Cell wall biogenesis; peptidoglycan biosynthesis.</text>
</comment>
<feature type="binding site" evidence="17">
    <location>
        <position position="271"/>
    </location>
    <ligand>
        <name>Mg(2+)</name>
        <dbReference type="ChEBI" id="CHEBI:18420"/>
        <label>2</label>
    </ligand>
</feature>
<protein>
    <recommendedName>
        <fullName evidence="6 15">D-alanine--D-alanine ligase</fullName>
        <ecNumber evidence="6 15">6.3.2.4</ecNumber>
    </recommendedName>
    <alternativeName>
        <fullName evidence="15">D-Ala-D-Ala ligase</fullName>
    </alternativeName>
    <alternativeName>
        <fullName evidence="15">D-alanylalanine synthetase</fullName>
    </alternativeName>
</protein>
<evidence type="ECO:0000256" key="17">
    <source>
        <dbReference type="PIRSR" id="PIRSR039102-3"/>
    </source>
</evidence>
<evidence type="ECO:0000313" key="20">
    <source>
        <dbReference type="EMBL" id="RZO21257.1"/>
    </source>
</evidence>
<reference evidence="20 21" key="1">
    <citation type="submission" date="2019-02" db="EMBL/GenBank/DDBJ databases">
        <title>Prokaryotic population dynamics and viral predation in marine succession experiment using metagenomics: the confinement effect.</title>
        <authorList>
            <person name="Haro-Moreno J.M."/>
            <person name="Rodriguez-Valera F."/>
            <person name="Lopez-Perez M."/>
        </authorList>
    </citation>
    <scope>NUCLEOTIDE SEQUENCE [LARGE SCALE GENOMIC DNA]</scope>
    <source>
        <strain evidence="20">MED-G163</strain>
    </source>
</reference>
<dbReference type="InterPro" id="IPR013815">
    <property type="entry name" value="ATP_grasp_subdomain_1"/>
</dbReference>
<dbReference type="SUPFAM" id="SSF52440">
    <property type="entry name" value="PreATP-grasp domain"/>
    <property type="match status" value="1"/>
</dbReference>
<dbReference type="InterPro" id="IPR016185">
    <property type="entry name" value="PreATP-grasp_dom_sf"/>
</dbReference>
<comment type="cofactor">
    <cofactor evidence="1">
        <name>Mn(2+)</name>
        <dbReference type="ChEBI" id="CHEBI:29035"/>
    </cofactor>
</comment>
<dbReference type="InterPro" id="IPR011095">
    <property type="entry name" value="Dala_Dala_lig_C"/>
</dbReference>
<dbReference type="HAMAP" id="MF_00047">
    <property type="entry name" value="Dala_Dala_lig"/>
    <property type="match status" value="1"/>
</dbReference>
<keyword evidence="17" id="KW-0479">Metal-binding</keyword>
<evidence type="ECO:0000256" key="13">
    <source>
        <dbReference type="ARBA" id="ARBA00023316"/>
    </source>
</evidence>
<comment type="catalytic activity">
    <reaction evidence="14 15">
        <text>2 D-alanine + ATP = D-alanyl-D-alanine + ADP + phosphate + H(+)</text>
        <dbReference type="Rhea" id="RHEA:11224"/>
        <dbReference type="ChEBI" id="CHEBI:15378"/>
        <dbReference type="ChEBI" id="CHEBI:30616"/>
        <dbReference type="ChEBI" id="CHEBI:43474"/>
        <dbReference type="ChEBI" id="CHEBI:57416"/>
        <dbReference type="ChEBI" id="CHEBI:57822"/>
        <dbReference type="ChEBI" id="CHEBI:456216"/>
        <dbReference type="EC" id="6.3.2.4"/>
    </reaction>
</comment>
<evidence type="ECO:0000256" key="11">
    <source>
        <dbReference type="ARBA" id="ARBA00022960"/>
    </source>
</evidence>
<dbReference type="GO" id="GO:0009252">
    <property type="term" value="P:peptidoglycan biosynthetic process"/>
    <property type="evidence" value="ECO:0007669"/>
    <property type="project" value="UniProtKB-UniRule"/>
</dbReference>
<dbReference type="InterPro" id="IPR000291">
    <property type="entry name" value="D-Ala_lig_Van_CS"/>
</dbReference>
<dbReference type="PANTHER" id="PTHR23132:SF23">
    <property type="entry name" value="D-ALANINE--D-ALANINE LIGASE B"/>
    <property type="match status" value="1"/>
</dbReference>
<dbReference type="GO" id="GO:0005524">
    <property type="term" value="F:ATP binding"/>
    <property type="evidence" value="ECO:0007669"/>
    <property type="project" value="UniProtKB-UniRule"/>
</dbReference>
<feature type="domain" description="ATP-grasp" evidence="19">
    <location>
        <begin position="102"/>
        <end position="304"/>
    </location>
</feature>
<evidence type="ECO:0000256" key="12">
    <source>
        <dbReference type="ARBA" id="ARBA00022984"/>
    </source>
</evidence>
<comment type="subcellular location">
    <subcellularLocation>
        <location evidence="3 15">Cytoplasm</location>
    </subcellularLocation>
</comment>
<dbReference type="Proteomes" id="UP000315782">
    <property type="component" value="Unassembled WGS sequence"/>
</dbReference>
<evidence type="ECO:0000256" key="2">
    <source>
        <dbReference type="ARBA" id="ARBA00003921"/>
    </source>
</evidence>
<feature type="active site" evidence="16">
    <location>
        <position position="282"/>
    </location>
</feature>
<evidence type="ECO:0000256" key="16">
    <source>
        <dbReference type="PIRSR" id="PIRSR039102-1"/>
    </source>
</evidence>
<evidence type="ECO:0000256" key="9">
    <source>
        <dbReference type="ARBA" id="ARBA00022741"/>
    </source>
</evidence>
<keyword evidence="7 15" id="KW-0963">Cytoplasm</keyword>
<dbReference type="InterPro" id="IPR011761">
    <property type="entry name" value="ATP-grasp"/>
</dbReference>
<dbReference type="Pfam" id="PF07478">
    <property type="entry name" value="Dala_Dala_lig_C"/>
    <property type="match status" value="1"/>
</dbReference>
<keyword evidence="13 15" id="KW-0961">Cell wall biogenesis/degradation</keyword>
<dbReference type="UniPathway" id="UPA00219"/>
<feature type="binding site" evidence="17">
    <location>
        <position position="271"/>
    </location>
    <ligand>
        <name>Mg(2+)</name>
        <dbReference type="ChEBI" id="CHEBI:18420"/>
        <label>1</label>
    </ligand>
</feature>
<dbReference type="PROSITE" id="PS50975">
    <property type="entry name" value="ATP_GRASP"/>
    <property type="match status" value="1"/>
</dbReference>
<feature type="active site" evidence="16">
    <location>
        <position position="17"/>
    </location>
</feature>
<keyword evidence="10 18" id="KW-0067">ATP-binding</keyword>
<organism evidence="20 21">
    <name type="scientific">SAR86 cluster bacterium</name>
    <dbReference type="NCBI Taxonomy" id="2030880"/>
    <lineage>
        <taxon>Bacteria</taxon>
        <taxon>Pseudomonadati</taxon>
        <taxon>Pseudomonadota</taxon>
        <taxon>Gammaproteobacteria</taxon>
        <taxon>SAR86 cluster</taxon>
    </lineage>
</organism>
<dbReference type="GO" id="GO:0008716">
    <property type="term" value="F:D-alanine-D-alanine ligase activity"/>
    <property type="evidence" value="ECO:0007669"/>
    <property type="project" value="UniProtKB-UniRule"/>
</dbReference>
<feature type="binding site" evidence="17">
    <location>
        <position position="273"/>
    </location>
    <ligand>
        <name>Mg(2+)</name>
        <dbReference type="ChEBI" id="CHEBI:18420"/>
        <label>2</label>
    </ligand>
</feature>
<keyword evidence="12 15" id="KW-0573">Peptidoglycan synthesis</keyword>
<feature type="active site" evidence="16">
    <location>
        <position position="152"/>
    </location>
</feature>
<evidence type="ECO:0000256" key="18">
    <source>
        <dbReference type="PROSITE-ProRule" id="PRU00409"/>
    </source>
</evidence>